<gene>
    <name evidence="1" type="ORF">BB561_002068</name>
</gene>
<evidence type="ECO:0000313" key="2">
    <source>
        <dbReference type="Proteomes" id="UP000245383"/>
    </source>
</evidence>
<proteinExistence type="predicted"/>
<sequence>MRGTKHVNIPQLQQKFAVIQAELKKALDSVEAGQYLVRLALESVPFEGFDAPKFWRTLNQCWIFTLERSSVANSALIATKNSDLKECLASVVGDNNSTAQQKFSEESEMAQTSLNVQQTQHGSNTHARLDSDLVYNITSQESISNKMQKIFEGQELSKISETIETNQRNSSKNKSAESLELLKFGDMVYDQKYILDLQEKVVAWSESLACYGLVDYEMGFWETDIMDTLESIRKSIL</sequence>
<dbReference type="Proteomes" id="UP000245383">
    <property type="component" value="Unassembled WGS sequence"/>
</dbReference>
<organism evidence="1 2">
    <name type="scientific">Smittium simulii</name>
    <dbReference type="NCBI Taxonomy" id="133385"/>
    <lineage>
        <taxon>Eukaryota</taxon>
        <taxon>Fungi</taxon>
        <taxon>Fungi incertae sedis</taxon>
        <taxon>Zoopagomycota</taxon>
        <taxon>Kickxellomycotina</taxon>
        <taxon>Harpellomycetes</taxon>
        <taxon>Harpellales</taxon>
        <taxon>Legeriomycetaceae</taxon>
        <taxon>Smittium</taxon>
    </lineage>
</organism>
<dbReference type="EMBL" id="MBFR01000065">
    <property type="protein sequence ID" value="PVU95089.1"/>
    <property type="molecule type" value="Genomic_DNA"/>
</dbReference>
<name>A0A2T9YRX6_9FUNG</name>
<accession>A0A2T9YRX6</accession>
<dbReference type="AlphaFoldDB" id="A0A2T9YRX6"/>
<comment type="caution">
    <text evidence="1">The sequence shown here is derived from an EMBL/GenBank/DDBJ whole genome shotgun (WGS) entry which is preliminary data.</text>
</comment>
<evidence type="ECO:0000313" key="1">
    <source>
        <dbReference type="EMBL" id="PVU95089.1"/>
    </source>
</evidence>
<reference evidence="1 2" key="1">
    <citation type="journal article" date="2018" name="MBio">
        <title>Comparative Genomics Reveals the Core Gene Toolbox for the Fungus-Insect Symbiosis.</title>
        <authorList>
            <person name="Wang Y."/>
            <person name="Stata M."/>
            <person name="Wang W."/>
            <person name="Stajich J.E."/>
            <person name="White M.M."/>
            <person name="Moncalvo J.M."/>
        </authorList>
    </citation>
    <scope>NUCLEOTIDE SEQUENCE [LARGE SCALE GENOMIC DNA]</scope>
    <source>
        <strain evidence="1 2">SWE-8-4</strain>
    </source>
</reference>
<protein>
    <submittedName>
        <fullName evidence="1">Uncharacterized protein</fullName>
    </submittedName>
</protein>
<keyword evidence="2" id="KW-1185">Reference proteome</keyword>
<dbReference type="OrthoDB" id="5552418at2759"/>